<dbReference type="RefSeq" id="WP_072829208.1">
    <property type="nucleotide sequence ID" value="NZ_FQXP01000003.1"/>
</dbReference>
<dbReference type="OrthoDB" id="9808275at2"/>
<feature type="binding site" evidence="9">
    <location>
        <position position="173"/>
    </location>
    <ligand>
        <name>Zn(2+)</name>
        <dbReference type="ChEBI" id="CHEBI:29105"/>
    </ligand>
</feature>
<dbReference type="InterPro" id="IPR046457">
    <property type="entry name" value="PMI_typeI_cat"/>
</dbReference>
<dbReference type="Proteomes" id="UP000184526">
    <property type="component" value="Unassembled WGS sequence"/>
</dbReference>
<dbReference type="InterPro" id="IPR001250">
    <property type="entry name" value="Man6P_Isoase-1"/>
</dbReference>
<dbReference type="AlphaFoldDB" id="A0A1M5SLW1"/>
<accession>A0A1M5SLW1</accession>
<evidence type="ECO:0000256" key="1">
    <source>
        <dbReference type="ARBA" id="ARBA00000757"/>
    </source>
</evidence>
<comment type="catalytic activity">
    <reaction evidence="1">
        <text>D-mannose 6-phosphate = D-fructose 6-phosphate</text>
        <dbReference type="Rhea" id="RHEA:12356"/>
        <dbReference type="ChEBI" id="CHEBI:58735"/>
        <dbReference type="ChEBI" id="CHEBI:61527"/>
        <dbReference type="EC" id="5.3.1.8"/>
    </reaction>
</comment>
<evidence type="ECO:0000256" key="2">
    <source>
        <dbReference type="ARBA" id="ARBA00010772"/>
    </source>
</evidence>
<evidence type="ECO:0000256" key="7">
    <source>
        <dbReference type="ARBA" id="ARBA00029741"/>
    </source>
</evidence>
<dbReference type="Pfam" id="PF20511">
    <property type="entry name" value="PMI_typeI_cat"/>
    <property type="match status" value="1"/>
</dbReference>
<evidence type="ECO:0000256" key="8">
    <source>
        <dbReference type="ARBA" id="ARBA00030762"/>
    </source>
</evidence>
<sequence length="315" mass="35995">MNDAPIFLRPIFKEAIWGGSNLNKVFKYNIPSDSTSECWGIAAHKNGDCIIENGEYEGRTLSDLWKNNRELFNNSTADRFPYLIKILDANKNLSVQVHPDSDYAKINENGEYGKYECWYILDCEPNTKLILGHNCNSKEDLIKSIEDNLWDDILREVDIKAGDFILIPPGTIHALKGGTLALEIQQNSDLTYRLFDYNRKDKSGNLRELHLKKALDVIRVPFEPSYIDERDILKKNISIAQYVNSDIFKIEKWSLKGQSDFENKSYILIAVIDGQGQVIYGNNMVNFSKGQYFIIPSGLKNFSLNGESELMVCMP</sequence>
<evidence type="ECO:0000259" key="11">
    <source>
        <dbReference type="Pfam" id="PF20511"/>
    </source>
</evidence>
<keyword evidence="14" id="KW-1185">Reference proteome</keyword>
<keyword evidence="4 9" id="KW-0479">Metal-binding</keyword>
<dbReference type="GO" id="GO:0004476">
    <property type="term" value="F:mannose-6-phosphate isomerase activity"/>
    <property type="evidence" value="ECO:0007669"/>
    <property type="project" value="UniProtKB-EC"/>
</dbReference>
<comment type="similarity">
    <text evidence="2">Belongs to the mannose-6-phosphate isomerase type 1 family.</text>
</comment>
<dbReference type="Pfam" id="PF21621">
    <property type="entry name" value="MPI_cupin_dom"/>
    <property type="match status" value="1"/>
</dbReference>
<dbReference type="InterPro" id="IPR011051">
    <property type="entry name" value="RmlC_Cupin_sf"/>
</dbReference>
<reference evidence="13 14" key="1">
    <citation type="submission" date="2016-11" db="EMBL/GenBank/DDBJ databases">
        <authorList>
            <person name="Jaros S."/>
            <person name="Januszkiewicz K."/>
            <person name="Wedrychowicz H."/>
        </authorList>
    </citation>
    <scope>NUCLEOTIDE SEQUENCE [LARGE SCALE GENOMIC DNA]</scope>
    <source>
        <strain evidence="13 14">DSM 3089</strain>
    </source>
</reference>
<evidence type="ECO:0000313" key="13">
    <source>
        <dbReference type="EMBL" id="SHH39539.1"/>
    </source>
</evidence>
<organism evidence="13 14">
    <name type="scientific">Clostridium collagenovorans DSM 3089</name>
    <dbReference type="NCBI Taxonomy" id="1121306"/>
    <lineage>
        <taxon>Bacteria</taxon>
        <taxon>Bacillati</taxon>
        <taxon>Bacillota</taxon>
        <taxon>Clostridia</taxon>
        <taxon>Eubacteriales</taxon>
        <taxon>Clostridiaceae</taxon>
        <taxon>Clostridium</taxon>
    </lineage>
</organism>
<dbReference type="GO" id="GO:0005975">
    <property type="term" value="P:carbohydrate metabolic process"/>
    <property type="evidence" value="ECO:0007669"/>
    <property type="project" value="InterPro"/>
</dbReference>
<dbReference type="SUPFAM" id="SSF51182">
    <property type="entry name" value="RmlC-like cupins"/>
    <property type="match status" value="1"/>
</dbReference>
<evidence type="ECO:0000259" key="12">
    <source>
        <dbReference type="Pfam" id="PF21621"/>
    </source>
</evidence>
<feature type="domain" description="Phosphomannose isomerase type I catalytic" evidence="11">
    <location>
        <begin position="8"/>
        <end position="111"/>
    </location>
</feature>
<evidence type="ECO:0000256" key="4">
    <source>
        <dbReference type="ARBA" id="ARBA00022723"/>
    </source>
</evidence>
<keyword evidence="6 13" id="KW-0413">Isomerase</keyword>
<dbReference type="NCBIfam" id="TIGR00218">
    <property type="entry name" value="manA"/>
    <property type="match status" value="1"/>
</dbReference>
<evidence type="ECO:0000313" key="14">
    <source>
        <dbReference type="Proteomes" id="UP000184526"/>
    </source>
</evidence>
<protein>
    <recommendedName>
        <fullName evidence="3">mannose-6-phosphate isomerase</fullName>
        <ecNumber evidence="3">5.3.1.8</ecNumber>
    </recommendedName>
    <alternativeName>
        <fullName evidence="7">Phosphohexomutase</fullName>
    </alternativeName>
    <alternativeName>
        <fullName evidence="8">Phosphomannose isomerase</fullName>
    </alternativeName>
</protein>
<keyword evidence="5 9" id="KW-0862">Zinc</keyword>
<evidence type="ECO:0000256" key="10">
    <source>
        <dbReference type="PIRSR" id="PIRSR036894-2"/>
    </source>
</evidence>
<name>A0A1M5SLW1_9CLOT</name>
<dbReference type="InterPro" id="IPR014710">
    <property type="entry name" value="RmlC-like_jellyroll"/>
</dbReference>
<dbReference type="InterPro" id="IPR049071">
    <property type="entry name" value="MPI_cupin_dom"/>
</dbReference>
<dbReference type="STRING" id="1121306.SAMN02745196_00223"/>
<dbReference type="Gene3D" id="2.60.120.10">
    <property type="entry name" value="Jelly Rolls"/>
    <property type="match status" value="2"/>
</dbReference>
<dbReference type="EC" id="5.3.1.8" evidence="3"/>
<gene>
    <name evidence="13" type="ORF">SAMN02745196_00223</name>
</gene>
<dbReference type="CDD" id="cd07010">
    <property type="entry name" value="cupin_PMI_type_I_N_bac"/>
    <property type="match status" value="1"/>
</dbReference>
<comment type="cofactor">
    <cofactor evidence="9">
        <name>Zn(2+)</name>
        <dbReference type="ChEBI" id="CHEBI:29105"/>
    </cofactor>
    <text evidence="9">Binds 1 zinc ion per subunit.</text>
</comment>
<feature type="binding site" evidence="9">
    <location>
        <position position="116"/>
    </location>
    <ligand>
        <name>Zn(2+)</name>
        <dbReference type="ChEBI" id="CHEBI:29105"/>
    </ligand>
</feature>
<proteinExistence type="inferred from homology"/>
<feature type="active site" evidence="10">
    <location>
        <position position="193"/>
    </location>
</feature>
<evidence type="ECO:0000256" key="6">
    <source>
        <dbReference type="ARBA" id="ARBA00023235"/>
    </source>
</evidence>
<dbReference type="EMBL" id="FQXP01000003">
    <property type="protein sequence ID" value="SHH39539.1"/>
    <property type="molecule type" value="Genomic_DNA"/>
</dbReference>
<feature type="binding site" evidence="9">
    <location>
        <position position="98"/>
    </location>
    <ligand>
        <name>Zn(2+)</name>
        <dbReference type="ChEBI" id="CHEBI:29105"/>
    </ligand>
</feature>
<dbReference type="PANTHER" id="PTHR42742">
    <property type="entry name" value="TRANSCRIPTIONAL REPRESSOR MPRA"/>
    <property type="match status" value="1"/>
</dbReference>
<feature type="domain" description="Mannose-6-phosphate isomerase cupin" evidence="12">
    <location>
        <begin position="239"/>
        <end position="314"/>
    </location>
</feature>
<dbReference type="PANTHER" id="PTHR42742:SF3">
    <property type="entry name" value="FRUCTOKINASE"/>
    <property type="match status" value="1"/>
</dbReference>
<dbReference type="InterPro" id="IPR051804">
    <property type="entry name" value="Carb_Metab_Reg_Kinase/Isom"/>
</dbReference>
<dbReference type="PIRSF" id="PIRSF036894">
    <property type="entry name" value="PMI_Firm_short"/>
    <property type="match status" value="1"/>
</dbReference>
<dbReference type="InterPro" id="IPR014628">
    <property type="entry name" value="Man6P_isomerase_Firm_short"/>
</dbReference>
<evidence type="ECO:0000256" key="9">
    <source>
        <dbReference type="PIRSR" id="PIRSR036894-1"/>
    </source>
</evidence>
<evidence type="ECO:0000256" key="3">
    <source>
        <dbReference type="ARBA" id="ARBA00011956"/>
    </source>
</evidence>
<evidence type="ECO:0000256" key="5">
    <source>
        <dbReference type="ARBA" id="ARBA00022833"/>
    </source>
</evidence>
<dbReference type="GO" id="GO:0008270">
    <property type="term" value="F:zinc ion binding"/>
    <property type="evidence" value="ECO:0007669"/>
    <property type="project" value="InterPro"/>
</dbReference>